<protein>
    <submittedName>
        <fullName evidence="2">STAS domain-containing protein</fullName>
    </submittedName>
</protein>
<dbReference type="Pfam" id="PF13466">
    <property type="entry name" value="STAS_2"/>
    <property type="match status" value="1"/>
</dbReference>
<proteinExistence type="predicted"/>
<gene>
    <name evidence="2" type="ORF">RDV89_00085</name>
</gene>
<evidence type="ECO:0000313" key="3">
    <source>
        <dbReference type="Proteomes" id="UP001268542"/>
    </source>
</evidence>
<dbReference type="SUPFAM" id="SSF52091">
    <property type="entry name" value="SpoIIaa-like"/>
    <property type="match status" value="1"/>
</dbReference>
<dbReference type="EMBL" id="JAVYII010000001">
    <property type="protein sequence ID" value="MDT9591442.1"/>
    <property type="molecule type" value="Genomic_DNA"/>
</dbReference>
<dbReference type="RefSeq" id="WP_315730406.1">
    <property type="nucleotide sequence ID" value="NZ_JAVYII010000001.1"/>
</dbReference>
<dbReference type="Proteomes" id="UP001268542">
    <property type="component" value="Unassembled WGS sequence"/>
</dbReference>
<sequence length="116" mass="11882">MGDPFFDVDSDPSGGRVTVRGIVDASTVPAVCARVEEAVRQDRTELTVDLREVQILLASAVPLLDAAVAAAAERGLVVTLDAPPGCVADRVLAVLRDLPGDVAIAPPVGAETVGQP</sequence>
<evidence type="ECO:0000259" key="1">
    <source>
        <dbReference type="Pfam" id="PF13466"/>
    </source>
</evidence>
<accession>A0ABU3PQF5</accession>
<evidence type="ECO:0000313" key="2">
    <source>
        <dbReference type="EMBL" id="MDT9591442.1"/>
    </source>
</evidence>
<keyword evidence="3" id="KW-1185">Reference proteome</keyword>
<comment type="caution">
    <text evidence="2">The sequence shown here is derived from an EMBL/GenBank/DDBJ whole genome shotgun (WGS) entry which is preliminary data.</text>
</comment>
<dbReference type="InterPro" id="IPR036513">
    <property type="entry name" value="STAS_dom_sf"/>
</dbReference>
<dbReference type="InterPro" id="IPR058548">
    <property type="entry name" value="MlaB-like_STAS"/>
</dbReference>
<organism evidence="2 3">
    <name type="scientific">Nocardioides imazamoxiresistens</name>
    <dbReference type="NCBI Taxonomy" id="3231893"/>
    <lineage>
        <taxon>Bacteria</taxon>
        <taxon>Bacillati</taxon>
        <taxon>Actinomycetota</taxon>
        <taxon>Actinomycetes</taxon>
        <taxon>Propionibacteriales</taxon>
        <taxon>Nocardioidaceae</taxon>
        <taxon>Nocardioides</taxon>
    </lineage>
</organism>
<feature type="domain" description="MlaB-like STAS" evidence="1">
    <location>
        <begin position="17"/>
        <end position="94"/>
    </location>
</feature>
<dbReference type="Gene3D" id="3.30.750.24">
    <property type="entry name" value="STAS domain"/>
    <property type="match status" value="1"/>
</dbReference>
<name>A0ABU3PQF5_9ACTN</name>
<reference evidence="2 3" key="1">
    <citation type="submission" date="2023-08" db="EMBL/GenBank/DDBJ databases">
        <title>Nocardioides seae sp. nov., a bacterium isolated from a soil.</title>
        <authorList>
            <person name="Wang X."/>
        </authorList>
    </citation>
    <scope>NUCLEOTIDE SEQUENCE [LARGE SCALE GENOMIC DNA]</scope>
    <source>
        <strain evidence="2 3">YZH12</strain>
    </source>
</reference>